<accession>A0ABW4XKU3</accession>
<dbReference type="Pfam" id="PF03013">
    <property type="entry name" value="Pyr_excise"/>
    <property type="match status" value="1"/>
</dbReference>
<reference evidence="2" key="1">
    <citation type="journal article" date="2019" name="Int. J. Syst. Evol. Microbiol.">
        <title>The Global Catalogue of Microorganisms (GCM) 10K type strain sequencing project: providing services to taxonomists for standard genome sequencing and annotation.</title>
        <authorList>
            <consortium name="The Broad Institute Genomics Platform"/>
            <consortium name="The Broad Institute Genome Sequencing Center for Infectious Disease"/>
            <person name="Wu L."/>
            <person name="Ma J."/>
        </authorList>
    </citation>
    <scope>NUCLEOTIDE SEQUENCE [LARGE SCALE GENOMIC DNA]</scope>
    <source>
        <strain evidence="2">CGMCC 1.10992</strain>
    </source>
</reference>
<protein>
    <submittedName>
        <fullName evidence="1">Pyrimidine dimer DNA glycosylase/endonuclease V</fullName>
    </submittedName>
</protein>
<organism evidence="1 2">
    <name type="scientific">Corallincola platygyrae</name>
    <dbReference type="NCBI Taxonomy" id="1193278"/>
    <lineage>
        <taxon>Bacteria</taxon>
        <taxon>Pseudomonadati</taxon>
        <taxon>Pseudomonadota</taxon>
        <taxon>Gammaproteobacteria</taxon>
        <taxon>Alteromonadales</taxon>
        <taxon>Psychromonadaceae</taxon>
        <taxon>Corallincola</taxon>
    </lineage>
</organism>
<keyword evidence="2" id="KW-1185">Reference proteome</keyword>
<sequence length="231" mass="26657">MKIWDVNPGYLSRQLLLAEHTELHSIHQLIETQLDGVNQMKPSLLRWIYHPAALALRHAAVVEEMRLRGIEHKTAMPVPTTASEWPSQEGDWNAATQYAELADKGQEGRIPLPVSLEILWEQHAYSVMARDAKLFKRLQIQVASKEIEFDSLANLLVDTLRRPCHQHHWDMVVEGMWEPCKQADEAMDYSSSYQRPNRLIRGIQYLASEYKWPELWHATALCELSAAVRVN</sequence>
<dbReference type="SUPFAM" id="SSF47077">
    <property type="entry name" value="T4 endonuclease V"/>
    <property type="match status" value="1"/>
</dbReference>
<evidence type="ECO:0000313" key="2">
    <source>
        <dbReference type="Proteomes" id="UP001597380"/>
    </source>
</evidence>
<dbReference type="EMBL" id="JBHUHT010000009">
    <property type="protein sequence ID" value="MFD2095380.1"/>
    <property type="molecule type" value="Genomic_DNA"/>
</dbReference>
<evidence type="ECO:0000313" key="1">
    <source>
        <dbReference type="EMBL" id="MFD2095380.1"/>
    </source>
</evidence>
<dbReference type="InterPro" id="IPR004260">
    <property type="entry name" value="Pyr-dimer_DNA_glycosylase"/>
</dbReference>
<proteinExistence type="predicted"/>
<dbReference type="InterPro" id="IPR024796">
    <property type="entry name" value="T4_endonuc_V"/>
</dbReference>
<dbReference type="Gene3D" id="1.10.440.10">
    <property type="entry name" value="T4 endonuclease V"/>
    <property type="match status" value="1"/>
</dbReference>
<name>A0ABW4XKU3_9GAMM</name>
<dbReference type="RefSeq" id="WP_345338548.1">
    <property type="nucleotide sequence ID" value="NZ_BAABLI010000006.1"/>
</dbReference>
<gene>
    <name evidence="1" type="ORF">ACFSJ3_05230</name>
</gene>
<comment type="caution">
    <text evidence="1">The sequence shown here is derived from an EMBL/GenBank/DDBJ whole genome shotgun (WGS) entry which is preliminary data.</text>
</comment>
<dbReference type="Proteomes" id="UP001597380">
    <property type="component" value="Unassembled WGS sequence"/>
</dbReference>